<dbReference type="Proteomes" id="UP001589894">
    <property type="component" value="Unassembled WGS sequence"/>
</dbReference>
<keyword evidence="1" id="KW-0812">Transmembrane</keyword>
<organism evidence="2 3">
    <name type="scientific">Plantactinospora siamensis</name>
    <dbReference type="NCBI Taxonomy" id="555372"/>
    <lineage>
        <taxon>Bacteria</taxon>
        <taxon>Bacillati</taxon>
        <taxon>Actinomycetota</taxon>
        <taxon>Actinomycetes</taxon>
        <taxon>Micromonosporales</taxon>
        <taxon>Micromonosporaceae</taxon>
        <taxon>Plantactinospora</taxon>
    </lineage>
</organism>
<keyword evidence="3" id="KW-1185">Reference proteome</keyword>
<feature type="transmembrane region" description="Helical" evidence="1">
    <location>
        <begin position="51"/>
        <end position="71"/>
    </location>
</feature>
<dbReference type="RefSeq" id="WP_377337082.1">
    <property type="nucleotide sequence ID" value="NZ_JBHLUE010000004.1"/>
</dbReference>
<dbReference type="EMBL" id="JBHLUE010000004">
    <property type="protein sequence ID" value="MFC0564142.1"/>
    <property type="molecule type" value="Genomic_DNA"/>
</dbReference>
<sequence length="75" mass="8411">MAAPSPPGDEPWWKRKRRPRTMLIFGPVLSLVVLLGGLFEQRSGDRIGTQFVVLGVVMLVAWAVLIPIAVIRRKF</sequence>
<evidence type="ECO:0000313" key="3">
    <source>
        <dbReference type="Proteomes" id="UP001589894"/>
    </source>
</evidence>
<feature type="transmembrane region" description="Helical" evidence="1">
    <location>
        <begin position="21"/>
        <end position="39"/>
    </location>
</feature>
<keyword evidence="1" id="KW-0472">Membrane</keyword>
<accession>A0ABV6NV58</accession>
<protein>
    <submittedName>
        <fullName evidence="2">Uncharacterized protein</fullName>
    </submittedName>
</protein>
<proteinExistence type="predicted"/>
<evidence type="ECO:0000256" key="1">
    <source>
        <dbReference type="SAM" id="Phobius"/>
    </source>
</evidence>
<name>A0ABV6NV58_9ACTN</name>
<gene>
    <name evidence="2" type="ORF">ACFFHU_08190</name>
</gene>
<keyword evidence="1" id="KW-1133">Transmembrane helix</keyword>
<evidence type="ECO:0000313" key="2">
    <source>
        <dbReference type="EMBL" id="MFC0564142.1"/>
    </source>
</evidence>
<comment type="caution">
    <text evidence="2">The sequence shown here is derived from an EMBL/GenBank/DDBJ whole genome shotgun (WGS) entry which is preliminary data.</text>
</comment>
<reference evidence="2 3" key="1">
    <citation type="submission" date="2024-09" db="EMBL/GenBank/DDBJ databases">
        <authorList>
            <person name="Sun Q."/>
            <person name="Mori K."/>
        </authorList>
    </citation>
    <scope>NUCLEOTIDE SEQUENCE [LARGE SCALE GENOMIC DNA]</scope>
    <source>
        <strain evidence="2 3">TBRC 2205</strain>
    </source>
</reference>